<comment type="caution">
    <text evidence="6">The sequence shown here is derived from an EMBL/GenBank/DDBJ whole genome shotgun (WGS) entry which is preliminary data.</text>
</comment>
<protein>
    <recommendedName>
        <fullName evidence="5">RNA polymerase sigma-70 region 4 domain-containing protein</fullName>
    </recommendedName>
</protein>
<feature type="domain" description="RNA polymerase sigma-70 region 4" evidence="5">
    <location>
        <begin position="159"/>
        <end position="209"/>
    </location>
</feature>
<proteinExistence type="predicted"/>
<dbReference type="CDD" id="cd06171">
    <property type="entry name" value="Sigma70_r4"/>
    <property type="match status" value="1"/>
</dbReference>
<evidence type="ECO:0000256" key="1">
    <source>
        <dbReference type="ARBA" id="ARBA00023015"/>
    </source>
</evidence>
<evidence type="ECO:0000256" key="2">
    <source>
        <dbReference type="ARBA" id="ARBA00023082"/>
    </source>
</evidence>
<dbReference type="Pfam" id="PF04545">
    <property type="entry name" value="Sigma70_r4"/>
    <property type="match status" value="1"/>
</dbReference>
<sequence>MDFTTLIGLLSKPDKTTAEIKTCTKELYVKYGNSLIGFGKYLLFTREGAMAEDIAIKLMYNTLDKATQRLKTGQITSETHLKNWLFAVFKNDVLGHIRALPDELYHEEYIDHPPENDDENESRVIRSEAMLDTIVDEISSFNDEDRERELLIGDNVWALLDTLSDHEKDIVLLRIKENLSYKQIAQRLNVTNVSTLRQLYGRAIEKLQKVYSQPTRPTPTK</sequence>
<organism evidence="6 7">
    <name type="scientific">Nibrella saemangeumensis</name>
    <dbReference type="NCBI Taxonomy" id="1084526"/>
    <lineage>
        <taxon>Bacteria</taxon>
        <taxon>Pseudomonadati</taxon>
        <taxon>Bacteroidota</taxon>
        <taxon>Cytophagia</taxon>
        <taxon>Cytophagales</taxon>
        <taxon>Spirosomataceae</taxon>
        <taxon>Nibrella</taxon>
    </lineage>
</organism>
<keyword evidence="1" id="KW-0805">Transcription regulation</keyword>
<dbReference type="Proteomes" id="UP001501175">
    <property type="component" value="Unassembled WGS sequence"/>
</dbReference>
<dbReference type="InterPro" id="IPR014284">
    <property type="entry name" value="RNA_pol_sigma-70_dom"/>
</dbReference>
<dbReference type="SUPFAM" id="SSF88659">
    <property type="entry name" value="Sigma3 and sigma4 domains of RNA polymerase sigma factors"/>
    <property type="match status" value="1"/>
</dbReference>
<dbReference type="PANTHER" id="PTHR43133">
    <property type="entry name" value="RNA POLYMERASE ECF-TYPE SIGMA FACTO"/>
    <property type="match status" value="1"/>
</dbReference>
<dbReference type="InterPro" id="IPR007630">
    <property type="entry name" value="RNA_pol_sigma70_r4"/>
</dbReference>
<keyword evidence="3" id="KW-0238">DNA-binding</keyword>
<reference evidence="7" key="1">
    <citation type="journal article" date="2019" name="Int. J. Syst. Evol. Microbiol.">
        <title>The Global Catalogue of Microorganisms (GCM) 10K type strain sequencing project: providing services to taxonomists for standard genome sequencing and annotation.</title>
        <authorList>
            <consortium name="The Broad Institute Genomics Platform"/>
            <consortium name="The Broad Institute Genome Sequencing Center for Infectious Disease"/>
            <person name="Wu L."/>
            <person name="Ma J."/>
        </authorList>
    </citation>
    <scope>NUCLEOTIDE SEQUENCE [LARGE SCALE GENOMIC DNA]</scope>
    <source>
        <strain evidence="7">JCM 17927</strain>
    </source>
</reference>
<evidence type="ECO:0000313" key="7">
    <source>
        <dbReference type="Proteomes" id="UP001501175"/>
    </source>
</evidence>
<gene>
    <name evidence="6" type="ORF">GCM10023189_44920</name>
</gene>
<keyword evidence="7" id="KW-1185">Reference proteome</keyword>
<evidence type="ECO:0000256" key="3">
    <source>
        <dbReference type="ARBA" id="ARBA00023125"/>
    </source>
</evidence>
<dbReference type="NCBIfam" id="TIGR02937">
    <property type="entry name" value="sigma70-ECF"/>
    <property type="match status" value="1"/>
</dbReference>
<evidence type="ECO:0000259" key="5">
    <source>
        <dbReference type="Pfam" id="PF04545"/>
    </source>
</evidence>
<accession>A0ABP8NGA8</accession>
<dbReference type="PANTHER" id="PTHR43133:SF8">
    <property type="entry name" value="RNA POLYMERASE SIGMA FACTOR HI_1459-RELATED"/>
    <property type="match status" value="1"/>
</dbReference>
<evidence type="ECO:0000313" key="6">
    <source>
        <dbReference type="EMBL" id="GAA4464957.1"/>
    </source>
</evidence>
<dbReference type="Gene3D" id="1.10.10.10">
    <property type="entry name" value="Winged helix-like DNA-binding domain superfamily/Winged helix DNA-binding domain"/>
    <property type="match status" value="1"/>
</dbReference>
<keyword evidence="4" id="KW-0804">Transcription</keyword>
<evidence type="ECO:0000256" key="4">
    <source>
        <dbReference type="ARBA" id="ARBA00023163"/>
    </source>
</evidence>
<name>A0ABP8NGA8_9BACT</name>
<dbReference type="InterPro" id="IPR039425">
    <property type="entry name" value="RNA_pol_sigma-70-like"/>
</dbReference>
<dbReference type="EMBL" id="BAABHD010000078">
    <property type="protein sequence ID" value="GAA4464957.1"/>
    <property type="molecule type" value="Genomic_DNA"/>
</dbReference>
<dbReference type="RefSeq" id="WP_345247273.1">
    <property type="nucleotide sequence ID" value="NZ_BAABHD010000078.1"/>
</dbReference>
<dbReference type="InterPro" id="IPR013324">
    <property type="entry name" value="RNA_pol_sigma_r3/r4-like"/>
</dbReference>
<dbReference type="InterPro" id="IPR036388">
    <property type="entry name" value="WH-like_DNA-bd_sf"/>
</dbReference>
<keyword evidence="2" id="KW-0731">Sigma factor</keyword>